<dbReference type="AlphaFoldDB" id="A0A224XQN3"/>
<organism evidence="2">
    <name type="scientific">Panstrongylus lignarius</name>
    <dbReference type="NCBI Taxonomy" id="156445"/>
    <lineage>
        <taxon>Eukaryota</taxon>
        <taxon>Metazoa</taxon>
        <taxon>Ecdysozoa</taxon>
        <taxon>Arthropoda</taxon>
        <taxon>Hexapoda</taxon>
        <taxon>Insecta</taxon>
        <taxon>Pterygota</taxon>
        <taxon>Neoptera</taxon>
        <taxon>Paraneoptera</taxon>
        <taxon>Hemiptera</taxon>
        <taxon>Heteroptera</taxon>
        <taxon>Panheteroptera</taxon>
        <taxon>Cimicomorpha</taxon>
        <taxon>Reduviidae</taxon>
        <taxon>Triatominae</taxon>
        <taxon>Panstrongylus</taxon>
    </lineage>
</organism>
<dbReference type="Gene3D" id="3.15.10.50">
    <property type="match status" value="1"/>
</dbReference>
<keyword evidence="1" id="KW-0732">Signal</keyword>
<sequence>MKIQLLVVLLFCGVSLASHGQGIDEEKVEPDCEETELVSIENYVSENNALSDEWNSMFIHYQELKEIVIELNKGVDKVLHFIREAFGSLGEVGIPLPDMNKQIGHPPYGGTIKVTNGYFKNPATIERTGDVKILVRNSTTITLQVQLGLEVVELGFGNYHLDVLNIHQHGKISATVEKNSITFRLTFSYAPVCSFHLDELKFDKLSGIKINITGLGVFQLLFNELSTWLESNFESTIQHVINKKLYETANKAVKNKDICRYFPH</sequence>
<name>A0A224XQN3_9HEMI</name>
<dbReference type="InterPro" id="IPR020234">
    <property type="entry name" value="Mite_allergen_group-7"/>
</dbReference>
<feature type="signal peptide" evidence="1">
    <location>
        <begin position="1"/>
        <end position="17"/>
    </location>
</feature>
<reference evidence="2" key="1">
    <citation type="journal article" date="2018" name="PLoS Negl. Trop. Dis.">
        <title>An insight into the salivary gland and fat body transcriptome of Panstrongylus lignarius (Hemiptera: Heteroptera), the main vector of Chagas disease in Peru.</title>
        <authorList>
            <person name="Nevoa J.C."/>
            <person name="Mendes M.T."/>
            <person name="da Silva M.V."/>
            <person name="Soares S.C."/>
            <person name="Oliveira C.J.F."/>
            <person name="Ribeiro J.M.C."/>
        </authorList>
    </citation>
    <scope>NUCLEOTIDE SEQUENCE</scope>
</reference>
<dbReference type="Pfam" id="PF16984">
    <property type="entry name" value="Grp7_allergen"/>
    <property type="match status" value="1"/>
</dbReference>
<dbReference type="InterPro" id="IPR038602">
    <property type="entry name" value="Mite_allergen_7_sf"/>
</dbReference>
<feature type="chain" id="PRO_5012849983" evidence="1">
    <location>
        <begin position="18"/>
        <end position="264"/>
    </location>
</feature>
<protein>
    <submittedName>
        <fullName evidence="2">Putative secreted protein</fullName>
    </submittedName>
</protein>
<evidence type="ECO:0000256" key="1">
    <source>
        <dbReference type="SAM" id="SignalP"/>
    </source>
</evidence>
<proteinExistence type="predicted"/>
<evidence type="ECO:0000313" key="2">
    <source>
        <dbReference type="EMBL" id="JAW12138.1"/>
    </source>
</evidence>
<accession>A0A224XQN3</accession>
<dbReference type="EMBL" id="GFTR01004288">
    <property type="protein sequence ID" value="JAW12138.1"/>
    <property type="molecule type" value="Transcribed_RNA"/>
</dbReference>